<keyword evidence="3 7" id="KW-0547">Nucleotide-binding</keyword>
<dbReference type="NCBIfam" id="NF008292">
    <property type="entry name" value="PRK11072.1"/>
    <property type="match status" value="1"/>
</dbReference>
<dbReference type="GO" id="GO:0005829">
    <property type="term" value="C:cytosol"/>
    <property type="evidence" value="ECO:0007669"/>
    <property type="project" value="TreeGrafter"/>
</dbReference>
<evidence type="ECO:0000256" key="7">
    <source>
        <dbReference type="HAMAP-Rule" id="MF_00802"/>
    </source>
</evidence>
<dbReference type="CDD" id="cd05401">
    <property type="entry name" value="NT_GlnE_GlnD_like"/>
    <property type="match status" value="2"/>
</dbReference>
<feature type="domain" description="Glutamate-ammonia ligase adenylyltransferase repeated" evidence="8">
    <location>
        <begin position="538"/>
        <end position="790"/>
    </location>
</feature>
<dbReference type="Pfam" id="PF03710">
    <property type="entry name" value="GlnE"/>
    <property type="match status" value="2"/>
</dbReference>
<evidence type="ECO:0000313" key="10">
    <source>
        <dbReference type="EMBL" id="MDH6502998.1"/>
    </source>
</evidence>
<accession>A0AA43M8D0</accession>
<dbReference type="GO" id="GO:0047388">
    <property type="term" value="F:[glutamine synthetase]-adenylyl-L-tyrosine phosphorylase activity"/>
    <property type="evidence" value="ECO:0007669"/>
    <property type="project" value="UniProtKB-EC"/>
</dbReference>
<feature type="domain" description="Glutamate-ammonia ligase adenylyltransferase repeated" evidence="8">
    <location>
        <begin position="6"/>
        <end position="248"/>
    </location>
</feature>
<comment type="function">
    <text evidence="7">Involved in the regulation of glutamine synthetase GlnA, a key enzyme in the process to assimilate ammonia. When cellular nitrogen levels are high, the C-terminal adenylyl transferase (AT) inactivates GlnA by covalent transfer of an adenylyl group from ATP to specific tyrosine residue of GlnA, thus reducing its activity. Conversely, when nitrogen levels are low, the N-terminal adenylyl removase (AR) activates GlnA by removing the adenylyl group by phosphorolysis, increasing its activity. The regulatory region of GlnE binds the signal transduction protein PII (GlnB) which indicates the nitrogen status of the cell.</text>
</comment>
<dbReference type="Gene3D" id="3.30.460.10">
    <property type="entry name" value="Beta Polymerase, domain 2"/>
    <property type="match status" value="2"/>
</dbReference>
<dbReference type="PANTHER" id="PTHR30621">
    <property type="entry name" value="GLUTAMINE SYNTHETASE ADENYLYLTRANSFERASE"/>
    <property type="match status" value="1"/>
</dbReference>
<dbReference type="InterPro" id="IPR043519">
    <property type="entry name" value="NT_sf"/>
</dbReference>
<dbReference type="RefSeq" id="WP_277542051.1">
    <property type="nucleotide sequence ID" value="NZ_JAQFIK010000003.1"/>
</dbReference>
<dbReference type="SUPFAM" id="SSF81593">
    <property type="entry name" value="Nucleotidyltransferase substrate binding subunit/domain"/>
    <property type="match status" value="2"/>
</dbReference>
<comment type="caution">
    <text evidence="10">The sequence shown here is derived from an EMBL/GenBank/DDBJ whole genome shotgun (WGS) entry which is preliminary data.</text>
</comment>
<keyword evidence="11" id="KW-1185">Reference proteome</keyword>
<dbReference type="GO" id="GO:0000820">
    <property type="term" value="P:regulation of glutamine family amino acid metabolic process"/>
    <property type="evidence" value="ECO:0007669"/>
    <property type="project" value="UniProtKB-UniRule"/>
</dbReference>
<protein>
    <recommendedName>
        <fullName evidence="7">Bifunctional glutamine synthetase adenylyltransferase/adenylyl-removing enzyme</fullName>
    </recommendedName>
    <alternativeName>
        <fullName evidence="7">ATP:glutamine synthetase adenylyltransferase</fullName>
    </alternativeName>
    <alternativeName>
        <fullName evidence="7">ATase</fullName>
    </alternativeName>
    <domain>
        <recommendedName>
            <fullName evidence="7">Glutamine synthetase adenylyl-L-tyrosine phosphorylase</fullName>
            <ecNumber evidence="7">2.7.7.89</ecNumber>
        </recommendedName>
        <alternativeName>
            <fullName evidence="7">Adenylyl removase</fullName>
            <shortName evidence="7">AR</shortName>
            <shortName evidence="7">AT-N</shortName>
        </alternativeName>
    </domain>
    <domain>
        <recommendedName>
            <fullName evidence="7">Glutamine synthetase adenylyl transferase</fullName>
            <ecNumber evidence="7">2.7.7.42</ecNumber>
        </recommendedName>
        <alternativeName>
            <fullName evidence="7">Adenylyl transferase</fullName>
            <shortName evidence="7">AT</shortName>
            <shortName evidence="7">AT-C</shortName>
        </alternativeName>
    </domain>
</protein>
<dbReference type="Gene3D" id="1.20.120.330">
    <property type="entry name" value="Nucleotidyltransferases domain 2"/>
    <property type="match status" value="2"/>
</dbReference>
<dbReference type="EMBL" id="JARXYA010000001">
    <property type="protein sequence ID" value="MDH6502998.1"/>
    <property type="molecule type" value="Genomic_DNA"/>
</dbReference>
<reference evidence="10" key="1">
    <citation type="submission" date="2023-04" db="EMBL/GenBank/DDBJ databases">
        <title>Genome Encyclopedia of Bacteria and Archaea VI: Functional Genomics of Type Strains.</title>
        <authorList>
            <person name="Whitman W."/>
        </authorList>
    </citation>
    <scope>NUCLEOTIDE SEQUENCE</scope>
    <source>
        <strain evidence="10">Enz.4-51</strain>
    </source>
</reference>
<feature type="domain" description="PII-uridylyltransferase/Glutamine-synthetase adenylyltransferase" evidence="9">
    <location>
        <begin position="821"/>
        <end position="901"/>
    </location>
</feature>
<dbReference type="EC" id="2.7.7.89" evidence="7"/>
<name>A0AA43M8D0_9BURK</name>
<feature type="domain" description="PII-uridylyltransferase/Glutamine-synthetase adenylyltransferase" evidence="9">
    <location>
        <begin position="286"/>
        <end position="430"/>
    </location>
</feature>
<evidence type="ECO:0000256" key="5">
    <source>
        <dbReference type="ARBA" id="ARBA00022842"/>
    </source>
</evidence>
<dbReference type="InterPro" id="IPR013546">
    <property type="entry name" value="PII_UdlTrfase/GS_AdlTrfase"/>
</dbReference>
<dbReference type="EC" id="2.7.7.42" evidence="7"/>
<keyword evidence="1 7" id="KW-0808">Transferase</keyword>
<keyword evidence="2 7" id="KW-0548">Nucleotidyltransferase</keyword>
<keyword evidence="6 7" id="KW-0511">Multifunctional enzyme</keyword>
<comment type="catalytic activity">
    <reaction evidence="7">
        <text>[glutamine synthetase]-O(4)-(5'-adenylyl)-L-tyrosine + phosphate = [glutamine synthetase]-L-tyrosine + ADP</text>
        <dbReference type="Rhea" id="RHEA:43716"/>
        <dbReference type="Rhea" id="RHEA-COMP:10660"/>
        <dbReference type="Rhea" id="RHEA-COMP:10661"/>
        <dbReference type="ChEBI" id="CHEBI:43474"/>
        <dbReference type="ChEBI" id="CHEBI:46858"/>
        <dbReference type="ChEBI" id="CHEBI:83624"/>
        <dbReference type="ChEBI" id="CHEBI:456216"/>
        <dbReference type="EC" id="2.7.7.89"/>
    </reaction>
</comment>
<keyword evidence="5 7" id="KW-0460">Magnesium</keyword>
<evidence type="ECO:0000259" key="8">
    <source>
        <dbReference type="Pfam" id="PF03710"/>
    </source>
</evidence>
<keyword evidence="4 7" id="KW-0067">ATP-binding</keyword>
<dbReference type="InterPro" id="IPR023057">
    <property type="entry name" value="GlnE"/>
</dbReference>
<dbReference type="AlphaFoldDB" id="A0AA43M8D0"/>
<dbReference type="SUPFAM" id="SSF81301">
    <property type="entry name" value="Nucleotidyltransferase"/>
    <property type="match status" value="2"/>
</dbReference>
<organism evidence="10 11">
    <name type="scientific">Polynucleobacter sphagniphilus</name>
    <dbReference type="NCBI Taxonomy" id="1743169"/>
    <lineage>
        <taxon>Bacteria</taxon>
        <taxon>Pseudomonadati</taxon>
        <taxon>Pseudomonadota</taxon>
        <taxon>Betaproteobacteria</taxon>
        <taxon>Burkholderiales</taxon>
        <taxon>Burkholderiaceae</taxon>
        <taxon>Polynucleobacter</taxon>
    </lineage>
</organism>
<gene>
    <name evidence="7" type="primary">glnE</name>
    <name evidence="10" type="ORF">M2127_000281</name>
</gene>
<evidence type="ECO:0000256" key="2">
    <source>
        <dbReference type="ARBA" id="ARBA00022695"/>
    </source>
</evidence>
<comment type="similarity">
    <text evidence="7">Belongs to the GlnE family.</text>
</comment>
<comment type="cofactor">
    <cofactor evidence="7">
        <name>Mg(2+)</name>
        <dbReference type="ChEBI" id="CHEBI:18420"/>
    </cofactor>
</comment>
<evidence type="ECO:0000259" key="9">
    <source>
        <dbReference type="Pfam" id="PF08335"/>
    </source>
</evidence>
<feature type="region of interest" description="Adenylyl transferase" evidence="7">
    <location>
        <begin position="433"/>
        <end position="936"/>
    </location>
</feature>
<dbReference type="HAMAP" id="MF_00802">
    <property type="entry name" value="GlnE"/>
    <property type="match status" value="1"/>
</dbReference>
<dbReference type="Proteomes" id="UP001161160">
    <property type="component" value="Unassembled WGS sequence"/>
</dbReference>
<proteinExistence type="inferred from homology"/>
<dbReference type="FunFam" id="1.20.120.330:FF:000005">
    <property type="entry name" value="Bifunctional glutamine synthetase adenylyltransferase/adenylyl-removing enzyme"/>
    <property type="match status" value="1"/>
</dbReference>
<dbReference type="Pfam" id="PF08335">
    <property type="entry name" value="GlnD_UR_UTase"/>
    <property type="match status" value="2"/>
</dbReference>
<feature type="region of interest" description="Adenylyl removase" evidence="7">
    <location>
        <begin position="1"/>
        <end position="433"/>
    </location>
</feature>
<sequence length="936" mass="106070">MSHFSKQIQFLTTHSSYAARWLNARPEWVNWLELHAGQKVDPVGIQALLGECAVLAASNGCDEALLMSHLRLARQKLMLWLAFRDLNGLASLDEVMRGMSQFAQAVIALCIDFIRAEQKSRFGLPWSVVRHSEIPLMVVGMGKLGGYELNLSSDIDLIFLYECDGQTQNGPHSLSHQEWFTRMGKRLIKLLAEHTEDGFVFRVDMRLRPNGDSGPLVCSLPMLEEYLMVQGREWERYAWIKGRLIAPAPNSADFAYCEKQLDQLIRPFVYRRHLDYGVIASIRDLHAQIQIEAEKKSSHHHGRSQDIKLGRGGIREIEFLAQMFQLMRGGTDPRFRVRPTLEVLDLIAERGLLPRDAVLALKAAYVFLRRLEHRIQVWEDQQTHYLPEDAAARMRLANAMSGPNATEGDSTFLQALEQHQTAVAALFEEAFVLEDKARLELAPLVAHWSPDPVLFPEGFKRWELWLDSARQKHLPEKSRLIIFNLLNKATEYLQANEVNSQAADITILRLFDLLESISRRNAYLAILAEYPKALLNVLALLKSSQWGAAYLSGHPYLLDYLLHSRAEQLLIDEPKRYWYEVKENLDMRLDDAQSNGEGSEQSLDILRVTHHTETFITLLADLGIGIERGLSVEQVSDHLSALADLILQATFEHVWPSVAQKFGLSSSLPPFAIISYGKLGGKELGYASDLDLVFLYQSEGAGYADQEIYAFLAKRMIHCLTAYTAAGTLFEIDTRLRPNGSAGFLVTNADAFRKYQLREGDNSAWVWEHQALTRARCSAGSPVVGAYFEKVRSEVLRQQRNQEILRAEIVDMRMKVHAGHPNPTVQFDLKHDAGGMVDIEFIVQFLVLAFAHRHEQLVGNLGNIALLRIAGNIGLIDEDLAIKVGDAYRLLRARQHRLRLDGAEKIRVTLESEPNLIQARTSVLQLWRNVFKVPID</sequence>
<evidence type="ECO:0000313" key="11">
    <source>
        <dbReference type="Proteomes" id="UP001161160"/>
    </source>
</evidence>
<evidence type="ECO:0000256" key="6">
    <source>
        <dbReference type="ARBA" id="ARBA00023268"/>
    </source>
</evidence>
<dbReference type="Gene3D" id="1.20.120.1510">
    <property type="match status" value="1"/>
</dbReference>
<evidence type="ECO:0000256" key="3">
    <source>
        <dbReference type="ARBA" id="ARBA00022741"/>
    </source>
</evidence>
<comment type="catalytic activity">
    <reaction evidence="7">
        <text>[glutamine synthetase]-L-tyrosine + ATP = [glutamine synthetase]-O(4)-(5'-adenylyl)-L-tyrosine + diphosphate</text>
        <dbReference type="Rhea" id="RHEA:18589"/>
        <dbReference type="Rhea" id="RHEA-COMP:10660"/>
        <dbReference type="Rhea" id="RHEA-COMP:10661"/>
        <dbReference type="ChEBI" id="CHEBI:30616"/>
        <dbReference type="ChEBI" id="CHEBI:33019"/>
        <dbReference type="ChEBI" id="CHEBI:46858"/>
        <dbReference type="ChEBI" id="CHEBI:83624"/>
        <dbReference type="EC" id="2.7.7.42"/>
    </reaction>
</comment>
<evidence type="ECO:0000256" key="1">
    <source>
        <dbReference type="ARBA" id="ARBA00022679"/>
    </source>
</evidence>
<dbReference type="InterPro" id="IPR005190">
    <property type="entry name" value="GlnE_rpt_dom"/>
</dbReference>
<dbReference type="PANTHER" id="PTHR30621:SF0">
    <property type="entry name" value="BIFUNCTIONAL GLUTAMINE SYNTHETASE ADENYLYLTRANSFERASE_ADENYLYL-REMOVING ENZYME"/>
    <property type="match status" value="1"/>
</dbReference>
<dbReference type="GO" id="GO:0000287">
    <property type="term" value="F:magnesium ion binding"/>
    <property type="evidence" value="ECO:0007669"/>
    <property type="project" value="UniProtKB-UniRule"/>
</dbReference>
<evidence type="ECO:0000256" key="4">
    <source>
        <dbReference type="ARBA" id="ARBA00022840"/>
    </source>
</evidence>
<dbReference type="GO" id="GO:0008882">
    <property type="term" value="F:[glutamate-ammonia-ligase] adenylyltransferase activity"/>
    <property type="evidence" value="ECO:0007669"/>
    <property type="project" value="UniProtKB-UniRule"/>
</dbReference>
<dbReference type="GO" id="GO:0005524">
    <property type="term" value="F:ATP binding"/>
    <property type="evidence" value="ECO:0007669"/>
    <property type="project" value="UniProtKB-UniRule"/>
</dbReference>